<dbReference type="InterPro" id="IPR018303">
    <property type="entry name" value="ATPase_P-typ_P_site"/>
</dbReference>
<evidence type="ECO:0000256" key="2">
    <source>
        <dbReference type="ARBA" id="ARBA00022692"/>
    </source>
</evidence>
<dbReference type="Gene3D" id="3.40.50.1000">
    <property type="entry name" value="HAD superfamily/HAD-like"/>
    <property type="match status" value="1"/>
</dbReference>
<feature type="domain" description="Peptidase S33 tripeptidyl aminopeptidase-like C-terminal" evidence="5">
    <location>
        <begin position="430"/>
        <end position="473"/>
    </location>
</feature>
<comment type="subcellular location">
    <subcellularLocation>
        <location evidence="1">Membrane</location>
    </subcellularLocation>
</comment>
<reference evidence="7" key="1">
    <citation type="journal article" date="2014" name="Genome Announc.">
        <title>Draft genome sequence of the plant-pathogenic soil fungus Rhizoctonia solani anastomosis group 3 strain Rhs1AP.</title>
        <authorList>
            <person name="Cubeta M.A."/>
            <person name="Thomas E."/>
            <person name="Dean R.A."/>
            <person name="Jabaji S."/>
            <person name="Neate S.M."/>
            <person name="Tavantzis S."/>
            <person name="Toda T."/>
            <person name="Vilgalys R."/>
            <person name="Bharathan N."/>
            <person name="Fedorova-Abrams N."/>
            <person name="Pakala S.B."/>
            <person name="Pakala S.M."/>
            <person name="Zafar N."/>
            <person name="Joardar V."/>
            <person name="Losada L."/>
            <person name="Nierman W.C."/>
        </authorList>
    </citation>
    <scope>NUCLEOTIDE SEQUENCE [LARGE SCALE GENOMIC DNA]</scope>
    <source>
        <strain evidence="7">AG-3</strain>
    </source>
</reference>
<dbReference type="InterPro" id="IPR023299">
    <property type="entry name" value="ATPase_P-typ_cyto_dom_N"/>
</dbReference>
<dbReference type="PANTHER" id="PTHR42861">
    <property type="entry name" value="CALCIUM-TRANSPORTING ATPASE"/>
    <property type="match status" value="1"/>
</dbReference>
<proteinExistence type="predicted"/>
<dbReference type="GO" id="GO:0016020">
    <property type="term" value="C:membrane"/>
    <property type="evidence" value="ECO:0007669"/>
    <property type="project" value="UniProtKB-SubCell"/>
</dbReference>
<gene>
    <name evidence="6" type="ORF">RSOL_204570</name>
</gene>
<dbReference type="Proteomes" id="UP000030108">
    <property type="component" value="Unassembled WGS sequence"/>
</dbReference>
<name>X8J4Q5_9AGAM</name>
<dbReference type="InterPro" id="IPR023214">
    <property type="entry name" value="HAD_sf"/>
</dbReference>
<feature type="non-terminal residue" evidence="6">
    <location>
        <position position="548"/>
    </location>
</feature>
<keyword evidence="3" id="KW-1133">Transmembrane helix</keyword>
<dbReference type="InterPro" id="IPR013595">
    <property type="entry name" value="Pept_S33_TAP-like_C"/>
</dbReference>
<comment type="caution">
    <text evidence="6">The sequence shown here is derived from an EMBL/GenBank/DDBJ whole genome shotgun (WGS) entry which is preliminary data.</text>
</comment>
<evidence type="ECO:0000313" key="6">
    <source>
        <dbReference type="EMBL" id="EUC56907.1"/>
    </source>
</evidence>
<dbReference type="Gene3D" id="1.20.1110.10">
    <property type="entry name" value="Calcium-transporting ATPase, transmembrane domain"/>
    <property type="match status" value="1"/>
</dbReference>
<dbReference type="OrthoDB" id="3052721at2759"/>
<dbReference type="EMBL" id="JATN01000322">
    <property type="protein sequence ID" value="EUC56907.1"/>
    <property type="molecule type" value="Genomic_DNA"/>
</dbReference>
<dbReference type="Pfam" id="PF08386">
    <property type="entry name" value="Abhydrolase_4"/>
    <property type="match status" value="1"/>
</dbReference>
<dbReference type="GO" id="GO:0000166">
    <property type="term" value="F:nucleotide binding"/>
    <property type="evidence" value="ECO:0007669"/>
    <property type="project" value="InterPro"/>
</dbReference>
<dbReference type="AlphaFoldDB" id="X8J4Q5"/>
<dbReference type="PROSITE" id="PS00154">
    <property type="entry name" value="ATPASE_E1_E2"/>
    <property type="match status" value="1"/>
</dbReference>
<evidence type="ECO:0000313" key="7">
    <source>
        <dbReference type="Proteomes" id="UP000030108"/>
    </source>
</evidence>
<accession>X8J4Q5</accession>
<organism evidence="6 7">
    <name type="scientific">Rhizoctonia solani AG-3 Rhs1AP</name>
    <dbReference type="NCBI Taxonomy" id="1086054"/>
    <lineage>
        <taxon>Eukaryota</taxon>
        <taxon>Fungi</taxon>
        <taxon>Dikarya</taxon>
        <taxon>Basidiomycota</taxon>
        <taxon>Agaricomycotina</taxon>
        <taxon>Agaricomycetes</taxon>
        <taxon>Cantharellales</taxon>
        <taxon>Ceratobasidiaceae</taxon>
        <taxon>Rhizoctonia</taxon>
    </lineage>
</organism>
<sequence>MPTVLSVTVAVGAQQLAKAIVTRITVIEELAGVTILCFDKTGTLTTNKRTITKDLVKPHDPFSPQDIILLAAYAFRTENQDAIDQCVAGTLDDPAHACAGIKLLDFKPFNPVDKRTEITYREESSGKLKRVTKGTRNFNNIEQNVYEGLTDIPTLTELVILALYGQVIGHPYMIYVRTPGHNALDLGSFHNRVKQLCRDIARNPDLLLIPDPSGELITLDRKPWERPEVVYRALCLVPQLPNVYPLLSAFFHGALEAWERFTSEFDQGGVISRANQEQRKNAWVPPTNDIGEGALGQRRQMHRKAPTMTDEQFNARVMWKRNGTEKWAKEMLTEEDEAFIRCEARSLDASGASKARRIDVNKALEERAAEGRAKQAKRDARLSSAKQKLAQVVLFEDATYETLQKIKVQDLNKQIDKLRETGDKAVRAKSNEADPATPYAMAKKVADALGDSAILVQQGDYGHTSLAMHSNCEALEIKAWADSVNAKITYAAELQGLLRELLAESSGHRMESIIIALIAVAVAIIRDGPELWHMITGAEVDKKEEQSH</sequence>
<evidence type="ECO:0000256" key="4">
    <source>
        <dbReference type="ARBA" id="ARBA00023136"/>
    </source>
</evidence>
<keyword evidence="4" id="KW-0472">Membrane</keyword>
<evidence type="ECO:0000256" key="3">
    <source>
        <dbReference type="ARBA" id="ARBA00022989"/>
    </source>
</evidence>
<evidence type="ECO:0000259" key="5">
    <source>
        <dbReference type="Pfam" id="PF08386"/>
    </source>
</evidence>
<keyword evidence="2" id="KW-0812">Transmembrane</keyword>
<protein>
    <submittedName>
        <fullName evidence="6">TAP-like protein</fullName>
    </submittedName>
</protein>
<dbReference type="Gene3D" id="3.40.1110.10">
    <property type="entry name" value="Calcium-transporting ATPase, cytoplasmic domain N"/>
    <property type="match status" value="1"/>
</dbReference>
<evidence type="ECO:0000256" key="1">
    <source>
        <dbReference type="ARBA" id="ARBA00004370"/>
    </source>
</evidence>